<dbReference type="RefSeq" id="WP_132940076.1">
    <property type="nucleotide sequence ID" value="NZ_CP119676.1"/>
</dbReference>
<dbReference type="CDD" id="cd00207">
    <property type="entry name" value="fer2"/>
    <property type="match status" value="1"/>
</dbReference>
<evidence type="ECO:0000259" key="1">
    <source>
        <dbReference type="PROSITE" id="PS51085"/>
    </source>
</evidence>
<dbReference type="Pfam" id="PF00111">
    <property type="entry name" value="Fer2"/>
    <property type="match status" value="1"/>
</dbReference>
<dbReference type="InterPro" id="IPR012675">
    <property type="entry name" value="Beta-grasp_dom_sf"/>
</dbReference>
<dbReference type="PANTHER" id="PTHR47354">
    <property type="entry name" value="NADH OXIDOREDUCTASE HCR"/>
    <property type="match status" value="1"/>
</dbReference>
<dbReference type="Proteomes" id="UP000295304">
    <property type="component" value="Unassembled WGS sequence"/>
</dbReference>
<dbReference type="SUPFAM" id="SSF63380">
    <property type="entry name" value="Riboflavin synthase domain-like"/>
    <property type="match status" value="1"/>
</dbReference>
<sequence length="348" mass="38357">MPARITMLPSGHTFEILAQETILEAGLRAGRAMNYGCSDGNCGGCKARVVSGDVIKTRHHDFALTAQEKSQNTILLCCHSGEGDVVIETPEAEGSHEIPHQKIIAKVRKITLPTPEDIRAVAMVHIKTPRTQRLRFLAGQHVRLDFGDDVAALCAVASCPCDDMNLHFHLPYRRDDAFSEFIFNTLKPTQTVTIEGPFGNFILDDDVKTPLIFVACGAGFAPVGSLIEQAMALDETTPIHLLRSPDPANLRAGPAPEFGFGNDSAPPYLDNLCRSWKDVWDGFEYDTLNDDTTAMIDAASRRARAFDQYRLYLSGPSTWLKTVRDGLVQANVRAEWIVGDDINGYREI</sequence>
<dbReference type="InterPro" id="IPR036010">
    <property type="entry name" value="2Fe-2S_ferredoxin-like_sf"/>
</dbReference>
<evidence type="ECO:0000259" key="2">
    <source>
        <dbReference type="PROSITE" id="PS51384"/>
    </source>
</evidence>
<protein>
    <submittedName>
        <fullName evidence="3">NAD(P)H-flavin reductase</fullName>
    </submittedName>
</protein>
<name>A0A4R3J7E0_9PROT</name>
<dbReference type="Gene3D" id="2.40.30.10">
    <property type="entry name" value="Translation factors"/>
    <property type="match status" value="1"/>
</dbReference>
<dbReference type="PROSITE" id="PS51085">
    <property type="entry name" value="2FE2S_FER_2"/>
    <property type="match status" value="1"/>
</dbReference>
<feature type="domain" description="2Fe-2S ferredoxin-type" evidence="1">
    <location>
        <begin position="3"/>
        <end position="93"/>
    </location>
</feature>
<gene>
    <name evidence="3" type="ORF">EDD55_11181</name>
</gene>
<reference evidence="3 4" key="1">
    <citation type="submission" date="2019-03" db="EMBL/GenBank/DDBJ databases">
        <title>Genomic Encyclopedia of Type Strains, Phase IV (KMG-IV): sequencing the most valuable type-strain genomes for metagenomic binning, comparative biology and taxonomic classification.</title>
        <authorList>
            <person name="Goeker M."/>
        </authorList>
    </citation>
    <scope>NUCLEOTIDE SEQUENCE [LARGE SCALE GENOMIC DNA]</scope>
    <source>
        <strain evidence="3 4">DSM 101688</strain>
    </source>
</reference>
<dbReference type="SUPFAM" id="SSF52343">
    <property type="entry name" value="Ferredoxin reductase-like, C-terminal NADP-linked domain"/>
    <property type="match status" value="1"/>
</dbReference>
<keyword evidence="4" id="KW-1185">Reference proteome</keyword>
<dbReference type="InterPro" id="IPR050415">
    <property type="entry name" value="MRET"/>
</dbReference>
<accession>A0A4R3J7E0</accession>
<feature type="domain" description="FAD-binding FR-type" evidence="2">
    <location>
        <begin position="97"/>
        <end position="204"/>
    </location>
</feature>
<proteinExistence type="predicted"/>
<dbReference type="PANTHER" id="PTHR47354:SF5">
    <property type="entry name" value="PROTEIN RFBI"/>
    <property type="match status" value="1"/>
</dbReference>
<dbReference type="GO" id="GO:0016491">
    <property type="term" value="F:oxidoreductase activity"/>
    <property type="evidence" value="ECO:0007669"/>
    <property type="project" value="InterPro"/>
</dbReference>
<comment type="caution">
    <text evidence="3">The sequence shown here is derived from an EMBL/GenBank/DDBJ whole genome shotgun (WGS) entry which is preliminary data.</text>
</comment>
<dbReference type="InterPro" id="IPR039261">
    <property type="entry name" value="FNR_nucleotide-bd"/>
</dbReference>
<dbReference type="InterPro" id="IPR006058">
    <property type="entry name" value="2Fe2S_fd_BS"/>
</dbReference>
<dbReference type="OrthoDB" id="9806195at2"/>
<evidence type="ECO:0000313" key="4">
    <source>
        <dbReference type="Proteomes" id="UP000295304"/>
    </source>
</evidence>
<dbReference type="EMBL" id="SLZW01000011">
    <property type="protein sequence ID" value="TCS60380.1"/>
    <property type="molecule type" value="Genomic_DNA"/>
</dbReference>
<dbReference type="InterPro" id="IPR017927">
    <property type="entry name" value="FAD-bd_FR_type"/>
</dbReference>
<dbReference type="PROSITE" id="PS00197">
    <property type="entry name" value="2FE2S_FER_1"/>
    <property type="match status" value="1"/>
</dbReference>
<dbReference type="GO" id="GO:0051537">
    <property type="term" value="F:2 iron, 2 sulfur cluster binding"/>
    <property type="evidence" value="ECO:0007669"/>
    <property type="project" value="InterPro"/>
</dbReference>
<dbReference type="SUPFAM" id="SSF54292">
    <property type="entry name" value="2Fe-2S ferredoxin-like"/>
    <property type="match status" value="1"/>
</dbReference>
<dbReference type="InterPro" id="IPR017938">
    <property type="entry name" value="Riboflavin_synthase-like_b-brl"/>
</dbReference>
<organism evidence="3 4">
    <name type="scientific">Varunaivibrio sulfuroxidans</name>
    <dbReference type="NCBI Taxonomy" id="1773489"/>
    <lineage>
        <taxon>Bacteria</taxon>
        <taxon>Pseudomonadati</taxon>
        <taxon>Pseudomonadota</taxon>
        <taxon>Alphaproteobacteria</taxon>
        <taxon>Rhodospirillales</taxon>
        <taxon>Magnetovibrionaceae</taxon>
        <taxon>Varunaivibrio</taxon>
    </lineage>
</organism>
<dbReference type="InterPro" id="IPR001041">
    <property type="entry name" value="2Fe-2S_ferredoxin-type"/>
</dbReference>
<dbReference type="PRINTS" id="PR00410">
    <property type="entry name" value="PHEHYDRXLASE"/>
</dbReference>
<dbReference type="PROSITE" id="PS51384">
    <property type="entry name" value="FAD_FR"/>
    <property type="match status" value="1"/>
</dbReference>
<dbReference type="AlphaFoldDB" id="A0A4R3J7E0"/>
<dbReference type="Gene3D" id="3.40.50.80">
    <property type="entry name" value="Nucleotide-binding domain of ferredoxin-NADP reductase (FNR) module"/>
    <property type="match status" value="1"/>
</dbReference>
<dbReference type="Gene3D" id="3.10.20.30">
    <property type="match status" value="1"/>
</dbReference>
<evidence type="ECO:0000313" key="3">
    <source>
        <dbReference type="EMBL" id="TCS60380.1"/>
    </source>
</evidence>